<feature type="region of interest" description="Disordered" evidence="1">
    <location>
        <begin position="484"/>
        <end position="505"/>
    </location>
</feature>
<feature type="signal peptide" evidence="3">
    <location>
        <begin position="1"/>
        <end position="23"/>
    </location>
</feature>
<sequence>MSRSIIYWLSFLLLLSSSSLIDANRLSTRMDFCWEKIRVTKFFRFHDQIFFTTNSVQYYDNFRLFNLTNGHLSQEFEIPDLGSNSNNNDQQQQLRIIWAFTFDPLNDDNDDYCHNQNNIGPSSSSSTTSTNPYQSYCNRLRKLSDTIIARLSDMNLIYLSYRSGHLIEINNDDEPFLEFESFVKHLDQFGSISSITFDNQNNYYYSIHFVRLNQICMTRINNNNDNNNNEQIIKKNMAIPMLKNLFRKNPYQTDCLQTNRPYSSLINFNNIIYAIVLWFDSPVGYIDHLQLLNKHSNHSNLFEFKQIEQESDKKFFNCYHNSSIIPMMMMNGQKSSINTDVINGDIDKDDVNVEHAENKPSIQLIRNHRRSSSSSASASSKTNHSKISDRMINNQNNNNNQLNSTEQINNIIFWLIITMLILFAVNFCMIKQSGFGFRWLIRHQSTSWDRNRHRRRNNSNHCTRDDGDVTVKKIKKTKTIKKSINNNNNKSIKNNNNNSNSNDERADKMEQIKRLLNAELASTQTPITTLGDFSDDNLDVQ</sequence>
<organism evidence="4 5">
    <name type="scientific">Dermatophagoides pteronyssinus</name>
    <name type="common">European house dust mite</name>
    <dbReference type="NCBI Taxonomy" id="6956"/>
    <lineage>
        <taxon>Eukaryota</taxon>
        <taxon>Metazoa</taxon>
        <taxon>Ecdysozoa</taxon>
        <taxon>Arthropoda</taxon>
        <taxon>Chelicerata</taxon>
        <taxon>Arachnida</taxon>
        <taxon>Acari</taxon>
        <taxon>Acariformes</taxon>
        <taxon>Sarcoptiformes</taxon>
        <taxon>Astigmata</taxon>
        <taxon>Psoroptidia</taxon>
        <taxon>Analgoidea</taxon>
        <taxon>Pyroglyphidae</taxon>
        <taxon>Dermatophagoidinae</taxon>
        <taxon>Dermatophagoides</taxon>
    </lineage>
</organism>
<evidence type="ECO:0000256" key="3">
    <source>
        <dbReference type="SAM" id="SignalP"/>
    </source>
</evidence>
<keyword evidence="4" id="KW-1185">Reference proteome</keyword>
<feature type="compositionally biased region" description="Low complexity" evidence="1">
    <location>
        <begin position="484"/>
        <end position="501"/>
    </location>
</feature>
<keyword evidence="2" id="KW-1133">Transmembrane helix</keyword>
<feature type="region of interest" description="Disordered" evidence="1">
    <location>
        <begin position="357"/>
        <end position="398"/>
    </location>
</feature>
<evidence type="ECO:0000256" key="1">
    <source>
        <dbReference type="SAM" id="MobiDB-lite"/>
    </source>
</evidence>
<accession>A0A6P6YAK9</accession>
<name>A0A6P6YAK9_DERPT</name>
<evidence type="ECO:0000313" key="5">
    <source>
        <dbReference type="RefSeq" id="XP_027201991.1"/>
    </source>
</evidence>
<dbReference type="Proteomes" id="UP000515146">
    <property type="component" value="Unplaced"/>
</dbReference>
<feature type="chain" id="PRO_5027872203" evidence="3">
    <location>
        <begin position="24"/>
        <end position="541"/>
    </location>
</feature>
<keyword evidence="2" id="KW-0812">Transmembrane</keyword>
<dbReference type="AlphaFoldDB" id="A0A6P6YAK9"/>
<evidence type="ECO:0000256" key="2">
    <source>
        <dbReference type="SAM" id="Phobius"/>
    </source>
</evidence>
<protein>
    <submittedName>
        <fullName evidence="5">Uncharacterized protein</fullName>
    </submittedName>
</protein>
<dbReference type="RefSeq" id="XP_027201991.1">
    <property type="nucleotide sequence ID" value="XM_027346190.1"/>
</dbReference>
<dbReference type="KEGG" id="dpte:113795949"/>
<proteinExistence type="predicted"/>
<keyword evidence="2" id="KW-0472">Membrane</keyword>
<gene>
    <name evidence="5" type="primary">LOC113795949</name>
</gene>
<dbReference type="InParanoid" id="A0A6P6YAK9"/>
<feature type="transmembrane region" description="Helical" evidence="2">
    <location>
        <begin position="411"/>
        <end position="430"/>
    </location>
</feature>
<dbReference type="OrthoDB" id="6516913at2759"/>
<evidence type="ECO:0000313" key="4">
    <source>
        <dbReference type="Proteomes" id="UP000515146"/>
    </source>
</evidence>
<reference evidence="5" key="1">
    <citation type="submission" date="2025-08" db="UniProtKB">
        <authorList>
            <consortium name="RefSeq"/>
        </authorList>
    </citation>
    <scope>IDENTIFICATION</scope>
    <source>
        <strain evidence="5">Airmid</strain>
    </source>
</reference>
<keyword evidence="3" id="KW-0732">Signal</keyword>